<comment type="caution">
    <text evidence="3">The sequence shown here is derived from an EMBL/GenBank/DDBJ whole genome shotgun (WGS) entry which is preliminary data.</text>
</comment>
<feature type="compositionally biased region" description="Pro residues" evidence="1">
    <location>
        <begin position="11"/>
        <end position="23"/>
    </location>
</feature>
<dbReference type="InterPro" id="IPR040256">
    <property type="entry name" value="At4g02000-like"/>
</dbReference>
<evidence type="ECO:0000313" key="3">
    <source>
        <dbReference type="EMBL" id="KAK1289620.1"/>
    </source>
</evidence>
<organism evidence="3 4">
    <name type="scientific">Acorus calamus</name>
    <name type="common">Sweet flag</name>
    <dbReference type="NCBI Taxonomy" id="4465"/>
    <lineage>
        <taxon>Eukaryota</taxon>
        <taxon>Viridiplantae</taxon>
        <taxon>Streptophyta</taxon>
        <taxon>Embryophyta</taxon>
        <taxon>Tracheophyta</taxon>
        <taxon>Spermatophyta</taxon>
        <taxon>Magnoliopsida</taxon>
        <taxon>Liliopsida</taxon>
        <taxon>Acoraceae</taxon>
        <taxon>Acorus</taxon>
    </lineage>
</organism>
<dbReference type="PANTHER" id="PTHR31286:SF180">
    <property type="entry name" value="OS10G0362600 PROTEIN"/>
    <property type="match status" value="1"/>
</dbReference>
<feature type="compositionally biased region" description="Low complexity" evidence="1">
    <location>
        <begin position="24"/>
        <end position="46"/>
    </location>
</feature>
<feature type="region of interest" description="Disordered" evidence="1">
    <location>
        <begin position="497"/>
        <end position="518"/>
    </location>
</feature>
<evidence type="ECO:0000259" key="2">
    <source>
        <dbReference type="Pfam" id="PF14111"/>
    </source>
</evidence>
<keyword evidence="4" id="KW-1185">Reference proteome</keyword>
<sequence length="644" mass="70103">MATPDGVAGVAPPPSSCPIPSPNTSPALSIPTTASSPVPPSSLAGPKPLPPRGGTIDSILLALSGQSSPKPASVTAAASMPTTTNDLNVVTEKGKGPLRGESPKVALSVRPPRETLGKSQALGNQRRHGGPPLPPPKLATESRSWAQLFPLNDKNHINKDLSYIAPSLEDGEPVVPSEESDLLEMEDHWRLSLIGYVIGKKPYYKAFIDFLYRVWNPKGNIEVLMRGGGFFVVRFSNAEDLQCVIEGGPWLMGGRPIVLRKWHRGIKMELERLETIPIWICLPQLPLHLWGKRMLSKLASVVGIPLYMDSSTANCSRIKYARICVEISALSRLPEVIRLKEDGIMKDLKVEYEWKPSPCKECNTFGHSESQCPLSSSKPSHSTAGTVSVKASSNSALDKGGQSSVWVPVKHAGPKATKASDVLVQDNSFKVLSEVIEEEHHPAQPVHNNLLDKVTAEEPIPEVTHQGKTVVVADCSEVTNLVLQPIILNPTIVSTAQAEESHSDHQREKHSPVESLTPLTGNTQVMKQNFIIDLLDDPPIGQCSELHEKQSQAGASTVTHKIVLPKPNSVKMNKEGHGTKDIPPSKKKKRVTKRWEVIRCILGDCVDSTHVYYIRALRISDPSDIPCPGATIRIIGLRVVMTEC</sequence>
<feature type="region of interest" description="Disordered" evidence="1">
    <location>
        <begin position="568"/>
        <end position="588"/>
    </location>
</feature>
<reference evidence="3" key="2">
    <citation type="submission" date="2023-06" db="EMBL/GenBank/DDBJ databases">
        <authorList>
            <person name="Ma L."/>
            <person name="Liu K.-W."/>
            <person name="Li Z."/>
            <person name="Hsiao Y.-Y."/>
            <person name="Qi Y."/>
            <person name="Fu T."/>
            <person name="Tang G."/>
            <person name="Zhang D."/>
            <person name="Sun W.-H."/>
            <person name="Liu D.-K."/>
            <person name="Li Y."/>
            <person name="Chen G.-Z."/>
            <person name="Liu X.-D."/>
            <person name="Liao X.-Y."/>
            <person name="Jiang Y.-T."/>
            <person name="Yu X."/>
            <person name="Hao Y."/>
            <person name="Huang J."/>
            <person name="Zhao X.-W."/>
            <person name="Ke S."/>
            <person name="Chen Y.-Y."/>
            <person name="Wu W.-L."/>
            <person name="Hsu J.-L."/>
            <person name="Lin Y.-F."/>
            <person name="Huang M.-D."/>
            <person name="Li C.-Y."/>
            <person name="Huang L."/>
            <person name="Wang Z.-W."/>
            <person name="Zhao X."/>
            <person name="Zhong W.-Y."/>
            <person name="Peng D.-H."/>
            <person name="Ahmad S."/>
            <person name="Lan S."/>
            <person name="Zhang J.-S."/>
            <person name="Tsai W.-C."/>
            <person name="Van De Peer Y."/>
            <person name="Liu Z.-J."/>
        </authorList>
    </citation>
    <scope>NUCLEOTIDE SEQUENCE</scope>
    <source>
        <strain evidence="3">CP</strain>
        <tissue evidence="3">Leaves</tissue>
    </source>
</reference>
<evidence type="ECO:0000313" key="4">
    <source>
        <dbReference type="Proteomes" id="UP001180020"/>
    </source>
</evidence>
<dbReference type="Pfam" id="PF14111">
    <property type="entry name" value="DUF4283"/>
    <property type="match status" value="1"/>
</dbReference>
<feature type="compositionally biased region" description="Basic and acidic residues" evidence="1">
    <location>
        <begin position="572"/>
        <end position="584"/>
    </location>
</feature>
<protein>
    <recommendedName>
        <fullName evidence="2">DUF4283 domain-containing protein</fullName>
    </recommendedName>
</protein>
<evidence type="ECO:0000256" key="1">
    <source>
        <dbReference type="SAM" id="MobiDB-lite"/>
    </source>
</evidence>
<dbReference type="AlphaFoldDB" id="A0AAV9CL93"/>
<gene>
    <name evidence="3" type="ORF">QJS10_CPB18g01075</name>
</gene>
<dbReference type="EMBL" id="JAUJYO010000018">
    <property type="protein sequence ID" value="KAK1289620.1"/>
    <property type="molecule type" value="Genomic_DNA"/>
</dbReference>
<dbReference type="Proteomes" id="UP001180020">
    <property type="component" value="Unassembled WGS sequence"/>
</dbReference>
<reference evidence="3" key="1">
    <citation type="journal article" date="2023" name="Nat. Commun.">
        <title>Diploid and tetraploid genomes of Acorus and the evolution of monocots.</title>
        <authorList>
            <person name="Ma L."/>
            <person name="Liu K.W."/>
            <person name="Li Z."/>
            <person name="Hsiao Y.Y."/>
            <person name="Qi Y."/>
            <person name="Fu T."/>
            <person name="Tang G.D."/>
            <person name="Zhang D."/>
            <person name="Sun W.H."/>
            <person name="Liu D.K."/>
            <person name="Li Y."/>
            <person name="Chen G.Z."/>
            <person name="Liu X.D."/>
            <person name="Liao X.Y."/>
            <person name="Jiang Y.T."/>
            <person name="Yu X."/>
            <person name="Hao Y."/>
            <person name="Huang J."/>
            <person name="Zhao X.W."/>
            <person name="Ke S."/>
            <person name="Chen Y.Y."/>
            <person name="Wu W.L."/>
            <person name="Hsu J.L."/>
            <person name="Lin Y.F."/>
            <person name="Huang M.D."/>
            <person name="Li C.Y."/>
            <person name="Huang L."/>
            <person name="Wang Z.W."/>
            <person name="Zhao X."/>
            <person name="Zhong W.Y."/>
            <person name="Peng D.H."/>
            <person name="Ahmad S."/>
            <person name="Lan S."/>
            <person name="Zhang J.S."/>
            <person name="Tsai W.C."/>
            <person name="Van de Peer Y."/>
            <person name="Liu Z.J."/>
        </authorList>
    </citation>
    <scope>NUCLEOTIDE SEQUENCE</scope>
    <source>
        <strain evidence="3">CP</strain>
    </source>
</reference>
<feature type="domain" description="DUF4283" evidence="2">
    <location>
        <begin position="186"/>
        <end position="268"/>
    </location>
</feature>
<dbReference type="PANTHER" id="PTHR31286">
    <property type="entry name" value="GLYCINE-RICH CELL WALL STRUCTURAL PROTEIN 1.8-LIKE"/>
    <property type="match status" value="1"/>
</dbReference>
<feature type="region of interest" description="Disordered" evidence="1">
    <location>
        <begin position="1"/>
        <end position="135"/>
    </location>
</feature>
<proteinExistence type="predicted"/>
<name>A0AAV9CL93_ACOCL</name>
<dbReference type="InterPro" id="IPR025558">
    <property type="entry name" value="DUF4283"/>
</dbReference>
<feature type="compositionally biased region" description="Basic and acidic residues" evidence="1">
    <location>
        <begin position="499"/>
        <end position="512"/>
    </location>
</feature>
<accession>A0AAV9CL93</accession>